<proteinExistence type="predicted"/>
<dbReference type="RefSeq" id="WP_116670164.1">
    <property type="nucleotide sequence ID" value="NZ_MZGU01000006.1"/>
</dbReference>
<evidence type="ECO:0000313" key="2">
    <source>
        <dbReference type="Proteomes" id="UP000245577"/>
    </source>
</evidence>
<evidence type="ECO:0000313" key="1">
    <source>
        <dbReference type="EMBL" id="PWB85071.1"/>
    </source>
</evidence>
<sequence>MDRVYVDDETLFFYNSSRLIGDNDFNLNVGHKEKFILAMAFGFKLGHRTPLKKEKELTLLKYFNSKDMSLLYAVAYASTKDENILNNEDEIIRICQEYANTGIHFINNLEMMSSSENFLLEFEKVINDQIRYIKRDDNE</sequence>
<name>A0A2U1S600_9EURY</name>
<reference evidence="1 2" key="1">
    <citation type="submission" date="2017-03" db="EMBL/GenBank/DDBJ databases">
        <title>Genome sequence of Methanobrevibacter wosei.</title>
        <authorList>
            <person name="Poehlein A."/>
            <person name="Seedorf H."/>
            <person name="Daniel R."/>
        </authorList>
    </citation>
    <scope>NUCLEOTIDE SEQUENCE [LARGE SCALE GENOMIC DNA]</scope>
    <source>
        <strain evidence="1 2">DSM 11979</strain>
    </source>
</reference>
<organism evidence="1 2">
    <name type="scientific">Methanobrevibacter woesei</name>
    <dbReference type="NCBI Taxonomy" id="190976"/>
    <lineage>
        <taxon>Archaea</taxon>
        <taxon>Methanobacteriati</taxon>
        <taxon>Methanobacteriota</taxon>
        <taxon>Methanomada group</taxon>
        <taxon>Methanobacteria</taxon>
        <taxon>Methanobacteriales</taxon>
        <taxon>Methanobacteriaceae</taxon>
        <taxon>Methanobrevibacter</taxon>
    </lineage>
</organism>
<keyword evidence="2" id="KW-1185">Reference proteome</keyword>
<protein>
    <submittedName>
        <fullName evidence="1">Uncharacterized protein</fullName>
    </submittedName>
</protein>
<dbReference type="Proteomes" id="UP000245577">
    <property type="component" value="Unassembled WGS sequence"/>
</dbReference>
<comment type="caution">
    <text evidence="1">The sequence shown here is derived from an EMBL/GenBank/DDBJ whole genome shotgun (WGS) entry which is preliminary data.</text>
</comment>
<dbReference type="AlphaFoldDB" id="A0A2U1S600"/>
<accession>A0A2U1S600</accession>
<gene>
    <name evidence="1" type="ORF">MBBWO_13850</name>
</gene>
<dbReference type="EMBL" id="MZGU01000006">
    <property type="protein sequence ID" value="PWB85071.1"/>
    <property type="molecule type" value="Genomic_DNA"/>
</dbReference>